<evidence type="ECO:0000256" key="2">
    <source>
        <dbReference type="ARBA" id="ARBA00011925"/>
    </source>
</evidence>
<dbReference type="EMBL" id="LCWF01000234">
    <property type="protein sequence ID" value="KKY14217.1"/>
    <property type="molecule type" value="Genomic_DNA"/>
</dbReference>
<keyword evidence="6 10" id="KW-0949">S-adenosyl-L-methionine</keyword>
<reference evidence="15 16" key="1">
    <citation type="submission" date="2015-05" db="EMBL/GenBank/DDBJ databases">
        <title>Distinctive expansion of gene families associated with plant cell wall degradation and secondary metabolism in the genomes of grapevine trunk pathogens.</title>
        <authorList>
            <person name="Lawrence D.P."/>
            <person name="Travadon R."/>
            <person name="Rolshausen P.E."/>
            <person name="Baumgartner K."/>
        </authorList>
    </citation>
    <scope>NUCLEOTIDE SEQUENCE [LARGE SCALE GENOMIC DNA]</scope>
    <source>
        <strain evidence="15">UCRPC4</strain>
    </source>
</reference>
<dbReference type="OrthoDB" id="7848332at2759"/>
<protein>
    <recommendedName>
        <fullName evidence="2">type I protein arginine methyltransferase</fullName>
        <ecNumber evidence="2">2.1.1.319</ecNumber>
    </recommendedName>
</protein>
<accession>A0A0G2DTC2</accession>
<keyword evidence="4 10" id="KW-0489">Methyltransferase</keyword>
<dbReference type="InterPro" id="IPR029063">
    <property type="entry name" value="SAM-dependent_MTases_sf"/>
</dbReference>
<dbReference type="CDD" id="cd02440">
    <property type="entry name" value="AdoMet_MTases"/>
    <property type="match status" value="1"/>
</dbReference>
<evidence type="ECO:0000256" key="4">
    <source>
        <dbReference type="ARBA" id="ARBA00022603"/>
    </source>
</evidence>
<dbReference type="Gene3D" id="3.40.50.150">
    <property type="entry name" value="Vaccinia Virus protein VP39"/>
    <property type="match status" value="1"/>
</dbReference>
<dbReference type="EC" id="2.1.1.319" evidence="2"/>
<comment type="subcellular location">
    <subcellularLocation>
        <location evidence="1">Nucleus</location>
    </subcellularLocation>
</comment>
<evidence type="ECO:0000256" key="3">
    <source>
        <dbReference type="ARBA" id="ARBA00022553"/>
    </source>
</evidence>
<dbReference type="PANTHER" id="PTHR11006:SF116">
    <property type="entry name" value="PROTEIN METHYLTRANSFERASE"/>
    <property type="match status" value="1"/>
</dbReference>
<evidence type="ECO:0000256" key="5">
    <source>
        <dbReference type="ARBA" id="ARBA00022679"/>
    </source>
</evidence>
<proteinExistence type="predicted"/>
<dbReference type="InterPro" id="IPR025799">
    <property type="entry name" value="Arg_MeTrfase"/>
</dbReference>
<dbReference type="GO" id="GO:0032259">
    <property type="term" value="P:methylation"/>
    <property type="evidence" value="ECO:0007669"/>
    <property type="project" value="UniProtKB-KW"/>
</dbReference>
<dbReference type="AlphaFoldDB" id="A0A0G2DTC2"/>
<evidence type="ECO:0000256" key="7">
    <source>
        <dbReference type="ARBA" id="ARBA00023242"/>
    </source>
</evidence>
<evidence type="ECO:0000259" key="14">
    <source>
        <dbReference type="Pfam" id="PF22528"/>
    </source>
</evidence>
<dbReference type="Pfam" id="PF22528">
    <property type="entry name" value="PRMT_C"/>
    <property type="match status" value="1"/>
</dbReference>
<evidence type="ECO:0000256" key="1">
    <source>
        <dbReference type="ARBA" id="ARBA00004123"/>
    </source>
</evidence>
<keyword evidence="7" id="KW-0539">Nucleus</keyword>
<gene>
    <name evidence="15" type="ORF">UCRPC4_g06821</name>
</gene>
<dbReference type="Pfam" id="PF13649">
    <property type="entry name" value="Methyltransf_25"/>
    <property type="match status" value="1"/>
</dbReference>
<evidence type="ECO:0000256" key="10">
    <source>
        <dbReference type="PROSITE-ProRule" id="PRU01015"/>
    </source>
</evidence>
<comment type="catalytic activity">
    <reaction evidence="9">
        <text>L-arginyl-[protein] + S-adenosyl-L-methionine = N(omega)-methyl-L-arginyl-[protein] + S-adenosyl-L-homocysteine + H(+)</text>
        <dbReference type="Rhea" id="RHEA:48100"/>
        <dbReference type="Rhea" id="RHEA-COMP:10532"/>
        <dbReference type="Rhea" id="RHEA-COMP:11990"/>
        <dbReference type="ChEBI" id="CHEBI:15378"/>
        <dbReference type="ChEBI" id="CHEBI:29965"/>
        <dbReference type="ChEBI" id="CHEBI:57856"/>
        <dbReference type="ChEBI" id="CHEBI:59789"/>
        <dbReference type="ChEBI" id="CHEBI:65280"/>
    </reaction>
    <physiologicalReaction direction="left-to-right" evidence="9">
        <dbReference type="Rhea" id="RHEA:48101"/>
    </physiologicalReaction>
</comment>
<dbReference type="FunFam" id="3.40.50.150:FF:000034">
    <property type="entry name" value="Protein arginine N-methyltransferase 3"/>
    <property type="match status" value="1"/>
</dbReference>
<dbReference type="InterPro" id="IPR041698">
    <property type="entry name" value="Methyltransf_25"/>
</dbReference>
<keyword evidence="3" id="KW-0597">Phosphoprotein</keyword>
<comment type="caution">
    <text evidence="15">The sequence shown here is derived from an EMBL/GenBank/DDBJ whole genome shotgun (WGS) entry which is preliminary data.</text>
</comment>
<dbReference type="GO" id="GO:0042054">
    <property type="term" value="F:histone methyltransferase activity"/>
    <property type="evidence" value="ECO:0007669"/>
    <property type="project" value="TreeGrafter"/>
</dbReference>
<feature type="domain" description="Protein arginine N-methyltransferase" evidence="14">
    <location>
        <begin position="334"/>
        <end position="527"/>
    </location>
</feature>
<feature type="domain" description="Methyltransferase" evidence="13">
    <location>
        <begin position="230"/>
        <end position="327"/>
    </location>
</feature>
<dbReference type="GO" id="GO:0035242">
    <property type="term" value="F:protein-arginine omega-N asymmetric methyltransferase activity"/>
    <property type="evidence" value="ECO:0007669"/>
    <property type="project" value="UniProtKB-EC"/>
</dbReference>
<dbReference type="GO" id="GO:0005634">
    <property type="term" value="C:nucleus"/>
    <property type="evidence" value="ECO:0007669"/>
    <property type="project" value="UniProtKB-SubCell"/>
</dbReference>
<evidence type="ECO:0000313" key="16">
    <source>
        <dbReference type="Proteomes" id="UP000053317"/>
    </source>
</evidence>
<sequence length="551" mass="62327">MTDYDSGSSSESFDPLNIKNDNEEGWDDVEPDYEPQNVVCLFCEENFDNVSAMLLHCKEKNNFDLMKTRKELVNYLRSEARQGRNYSAVTTTDVFADDDYLKPVLEDDPLLYSLDDLDDEPISGSTDDSTAQVEELRQQLQELKVQFAEYQEQVSKILQSQLESKESISPAVKPDPQPPRTSDHAVREFDYFDSYSYNSIHETMLKDTVRTDAYRDFIYDNKHLFQNKVVLDVGCGTGILSMFCAKAGAKLVIAVDNSNIIEKANANVAENGLSDIITCLRGKIEEVTLPVPQVDIIVSEWMGYALFYEAMFDSVIWARDHYLKPDGLLVPSHTSLFLAPISDSDLIASNFHFWDSVYGFKMSSMQETVRNEVLIQSATPDSLISRTPSPFLELNLHTTKVSDLTFNRPFSLTVDLTQDSSSSTTLDGFLIYFDIFFLPSRTSSPPPSGSTALQMQKKGHVAFTTGPDAKQTHWQQAILLLDHDNAPSSSTTTTPSPEISKGQVIKGNVSYRKRSEKSRGLEIEVDWWYGDDEKERKLENVRHGEHIWYLG</sequence>
<dbReference type="InterPro" id="IPR036236">
    <property type="entry name" value="Znf_C2H2_sf"/>
</dbReference>
<evidence type="ECO:0000256" key="12">
    <source>
        <dbReference type="SAM" id="MobiDB-lite"/>
    </source>
</evidence>
<dbReference type="PANTHER" id="PTHR11006">
    <property type="entry name" value="PROTEIN ARGININE N-METHYLTRANSFERASE"/>
    <property type="match status" value="1"/>
</dbReference>
<keyword evidence="11" id="KW-0175">Coiled coil</keyword>
<evidence type="ECO:0000259" key="13">
    <source>
        <dbReference type="Pfam" id="PF13649"/>
    </source>
</evidence>
<dbReference type="SUPFAM" id="SSF57667">
    <property type="entry name" value="beta-beta-alpha zinc fingers"/>
    <property type="match status" value="1"/>
</dbReference>
<dbReference type="InterPro" id="IPR055135">
    <property type="entry name" value="PRMT_dom"/>
</dbReference>
<dbReference type="SUPFAM" id="SSF53335">
    <property type="entry name" value="S-adenosyl-L-methionine-dependent methyltransferases"/>
    <property type="match status" value="1"/>
</dbReference>
<name>A0A0G2DTC2_PHACM</name>
<keyword evidence="16" id="KW-1185">Reference proteome</keyword>
<feature type="coiled-coil region" evidence="11">
    <location>
        <begin position="126"/>
        <end position="160"/>
    </location>
</feature>
<evidence type="ECO:0000256" key="8">
    <source>
        <dbReference type="ARBA" id="ARBA00047384"/>
    </source>
</evidence>
<keyword evidence="5 10" id="KW-0808">Transferase</keyword>
<feature type="region of interest" description="Disordered" evidence="12">
    <location>
        <begin position="1"/>
        <end position="28"/>
    </location>
</feature>
<evidence type="ECO:0000256" key="11">
    <source>
        <dbReference type="SAM" id="Coils"/>
    </source>
</evidence>
<dbReference type="Proteomes" id="UP000053317">
    <property type="component" value="Unassembled WGS sequence"/>
</dbReference>
<evidence type="ECO:0000313" key="15">
    <source>
        <dbReference type="EMBL" id="KKY14217.1"/>
    </source>
</evidence>
<dbReference type="PROSITE" id="PS51678">
    <property type="entry name" value="SAM_MT_PRMT"/>
    <property type="match status" value="1"/>
</dbReference>
<evidence type="ECO:0000256" key="6">
    <source>
        <dbReference type="ARBA" id="ARBA00022691"/>
    </source>
</evidence>
<comment type="catalytic activity">
    <reaction evidence="8">
        <text>L-arginyl-[protein] + 2 S-adenosyl-L-methionine = N(omega),N(omega)-dimethyl-L-arginyl-[protein] + 2 S-adenosyl-L-homocysteine + 2 H(+)</text>
        <dbReference type="Rhea" id="RHEA:48096"/>
        <dbReference type="Rhea" id="RHEA-COMP:10532"/>
        <dbReference type="Rhea" id="RHEA-COMP:11991"/>
        <dbReference type="ChEBI" id="CHEBI:15378"/>
        <dbReference type="ChEBI" id="CHEBI:29965"/>
        <dbReference type="ChEBI" id="CHEBI:57856"/>
        <dbReference type="ChEBI" id="CHEBI:59789"/>
        <dbReference type="ChEBI" id="CHEBI:61897"/>
        <dbReference type="EC" id="2.1.1.319"/>
    </reaction>
    <physiologicalReaction direction="left-to-right" evidence="8">
        <dbReference type="Rhea" id="RHEA:48097"/>
    </physiologicalReaction>
</comment>
<evidence type="ECO:0000256" key="9">
    <source>
        <dbReference type="ARBA" id="ARBA00049303"/>
    </source>
</evidence>
<dbReference type="Gene3D" id="2.70.160.11">
    <property type="entry name" value="Hnrnp arginine n-methyltransferase1"/>
    <property type="match status" value="1"/>
</dbReference>
<reference evidence="15 16" key="2">
    <citation type="submission" date="2015-05" db="EMBL/GenBank/DDBJ databases">
        <authorList>
            <person name="Morales-Cruz A."/>
            <person name="Amrine K.C."/>
            <person name="Cantu D."/>
        </authorList>
    </citation>
    <scope>NUCLEOTIDE SEQUENCE [LARGE SCALE GENOMIC DNA]</scope>
    <source>
        <strain evidence="15">UCRPC4</strain>
    </source>
</reference>
<organism evidence="15 16">
    <name type="scientific">Phaeomoniella chlamydospora</name>
    <name type="common">Phaeoacremonium chlamydosporum</name>
    <dbReference type="NCBI Taxonomy" id="158046"/>
    <lineage>
        <taxon>Eukaryota</taxon>
        <taxon>Fungi</taxon>
        <taxon>Dikarya</taxon>
        <taxon>Ascomycota</taxon>
        <taxon>Pezizomycotina</taxon>
        <taxon>Eurotiomycetes</taxon>
        <taxon>Chaetothyriomycetidae</taxon>
        <taxon>Phaeomoniellales</taxon>
        <taxon>Phaeomoniellaceae</taxon>
        <taxon>Phaeomoniella</taxon>
    </lineage>
</organism>
<feature type="compositionally biased region" description="Polar residues" evidence="12">
    <location>
        <begin position="1"/>
        <end position="12"/>
    </location>
</feature>